<feature type="transmembrane region" description="Helical" evidence="8">
    <location>
        <begin position="287"/>
        <end position="313"/>
    </location>
</feature>
<comment type="similarity">
    <text evidence="8">Belongs to the binding-protein-dependent transport system permease family.</text>
</comment>
<keyword evidence="5 8" id="KW-0812">Transmembrane</keyword>
<feature type="transmembrane region" description="Helical" evidence="8">
    <location>
        <begin position="20"/>
        <end position="39"/>
    </location>
</feature>
<dbReference type="Gene3D" id="1.10.3720.10">
    <property type="entry name" value="MetI-like"/>
    <property type="match status" value="2"/>
</dbReference>
<accession>A0A0L6ZD72</accession>
<dbReference type="SUPFAM" id="SSF161098">
    <property type="entry name" value="MetI-like"/>
    <property type="match status" value="2"/>
</dbReference>
<feature type="transmembrane region" description="Helical" evidence="8">
    <location>
        <begin position="139"/>
        <end position="163"/>
    </location>
</feature>
<dbReference type="InterPro" id="IPR000515">
    <property type="entry name" value="MetI-like"/>
</dbReference>
<feature type="transmembrane region" description="Helical" evidence="8">
    <location>
        <begin position="394"/>
        <end position="412"/>
    </location>
</feature>
<dbReference type="GO" id="GO:0055085">
    <property type="term" value="P:transmembrane transport"/>
    <property type="evidence" value="ECO:0007669"/>
    <property type="project" value="InterPro"/>
</dbReference>
<evidence type="ECO:0000256" key="2">
    <source>
        <dbReference type="ARBA" id="ARBA00022448"/>
    </source>
</evidence>
<evidence type="ECO:0000256" key="8">
    <source>
        <dbReference type="RuleBase" id="RU363032"/>
    </source>
</evidence>
<feature type="transmembrane region" description="Helical" evidence="8">
    <location>
        <begin position="184"/>
        <end position="209"/>
    </location>
</feature>
<feature type="domain" description="ABC transmembrane type-1" evidence="9">
    <location>
        <begin position="329"/>
        <end position="519"/>
    </location>
</feature>
<evidence type="ECO:0000256" key="1">
    <source>
        <dbReference type="ARBA" id="ARBA00004429"/>
    </source>
</evidence>
<evidence type="ECO:0000313" key="11">
    <source>
        <dbReference type="Proteomes" id="UP000037043"/>
    </source>
</evidence>
<keyword evidence="2 8" id="KW-0813">Transport</keyword>
<evidence type="ECO:0000313" key="10">
    <source>
        <dbReference type="EMBL" id="KOA20728.1"/>
    </source>
</evidence>
<dbReference type="PATRIC" id="fig|1121318.3.peg.875"/>
<gene>
    <name evidence="10" type="primary">cysW_2</name>
    <name evidence="10" type="ORF">CLHOM_08700</name>
</gene>
<feature type="transmembrane region" description="Helical" evidence="8">
    <location>
        <begin position="367"/>
        <end position="388"/>
    </location>
</feature>
<evidence type="ECO:0000259" key="9">
    <source>
        <dbReference type="PROSITE" id="PS50928"/>
    </source>
</evidence>
<keyword evidence="7 8" id="KW-0472">Membrane</keyword>
<dbReference type="EMBL" id="LHUR01000012">
    <property type="protein sequence ID" value="KOA20728.1"/>
    <property type="molecule type" value="Genomic_DNA"/>
</dbReference>
<dbReference type="PANTHER" id="PTHR43357:SF3">
    <property type="entry name" value="FE(3+)-TRANSPORT SYSTEM PERMEASE PROTEIN FBPB 2"/>
    <property type="match status" value="1"/>
</dbReference>
<organism evidence="10 11">
    <name type="scientific">Clostridium homopropionicum DSM 5847</name>
    <dbReference type="NCBI Taxonomy" id="1121318"/>
    <lineage>
        <taxon>Bacteria</taxon>
        <taxon>Bacillati</taxon>
        <taxon>Bacillota</taxon>
        <taxon>Clostridia</taxon>
        <taxon>Eubacteriales</taxon>
        <taxon>Clostridiaceae</taxon>
        <taxon>Clostridium</taxon>
    </lineage>
</organism>
<feature type="transmembrane region" description="Helical" evidence="8">
    <location>
        <begin position="96"/>
        <end position="119"/>
    </location>
</feature>
<dbReference type="GO" id="GO:0005886">
    <property type="term" value="C:plasma membrane"/>
    <property type="evidence" value="ECO:0007669"/>
    <property type="project" value="UniProtKB-SubCell"/>
</dbReference>
<feature type="transmembrane region" description="Helical" evidence="8">
    <location>
        <begin position="59"/>
        <end position="84"/>
    </location>
</feature>
<dbReference type="STRING" id="36844.SAMN04488501_103130"/>
<keyword evidence="6 8" id="KW-1133">Transmembrane helix</keyword>
<evidence type="ECO:0000256" key="4">
    <source>
        <dbReference type="ARBA" id="ARBA00022519"/>
    </source>
</evidence>
<keyword evidence="11" id="KW-1185">Reference proteome</keyword>
<name>A0A0L6ZD72_9CLOT</name>
<dbReference type="InterPro" id="IPR035906">
    <property type="entry name" value="MetI-like_sf"/>
</dbReference>
<feature type="transmembrane region" description="Helical" evidence="8">
    <location>
        <begin position="238"/>
        <end position="257"/>
    </location>
</feature>
<dbReference type="PROSITE" id="PS50928">
    <property type="entry name" value="ABC_TM1"/>
    <property type="match status" value="2"/>
</dbReference>
<feature type="domain" description="ABC transmembrane type-1" evidence="9">
    <location>
        <begin position="61"/>
        <end position="258"/>
    </location>
</feature>
<evidence type="ECO:0000256" key="6">
    <source>
        <dbReference type="ARBA" id="ARBA00022989"/>
    </source>
</evidence>
<keyword evidence="4" id="KW-0997">Cell inner membrane</keyword>
<dbReference type="Proteomes" id="UP000037043">
    <property type="component" value="Unassembled WGS sequence"/>
</dbReference>
<dbReference type="CDD" id="cd06261">
    <property type="entry name" value="TM_PBP2"/>
    <property type="match status" value="2"/>
</dbReference>
<dbReference type="Pfam" id="PF00528">
    <property type="entry name" value="BPD_transp_1"/>
    <property type="match status" value="1"/>
</dbReference>
<evidence type="ECO:0000256" key="5">
    <source>
        <dbReference type="ARBA" id="ARBA00022692"/>
    </source>
</evidence>
<comment type="subcellular location">
    <subcellularLocation>
        <location evidence="1">Cell inner membrane</location>
        <topology evidence="1">Multi-pass membrane protein</topology>
    </subcellularLocation>
    <subcellularLocation>
        <location evidence="8">Cell membrane</location>
        <topology evidence="8">Multi-pass membrane protein</topology>
    </subcellularLocation>
</comment>
<sequence length="526" mass="57781">MGNRIWLKIWNAKPPRTVLFIINAIIALIMASPILYIVIRAASAPLEKWKVLFATRIPLILWDTLSLAGAVAAFTTVIGVSLAYLVECTDLSCRKFLKVALTLPLAIPPYIGALTYIIIFGKRGVLFSLLGSSVIDIYSFWAVTFVMSMFTFPYVFLIVSAALRKISANYEEAGRSCGASYSSIFRHITLPLIMPAVISGNIIVFFYIISDFGAVAMLRYTTFTSSVYFQMIGKLDRSGAAILSILTIGLGLIVLLIKNQIQKNRAFFINPKSNRPPKAIKLEKYKILCMIFAVVVMFFSIILPLSTLILWSIKGILAGAVTVKMAGYIMNSLYVSIGAAAITMLFSVPIAYFKFRHPSKITTLMNNMCHLGLIIPGTLLALGMVFVVNRYFNWLVGSQLILIFGLALRYFSRSLQSAEASMSLISPIIDETAYSLGKRFGSVLFRVILPSILPGVLSGGALVLVSSMKELPVTLMLRPAGFDTLAVRIWVQASDGFYTQAAPSGLLIVIVSLLPLYFLTKKEKGG</sequence>
<dbReference type="AlphaFoldDB" id="A0A0L6ZD72"/>
<dbReference type="RefSeq" id="WP_052220456.1">
    <property type="nucleotide sequence ID" value="NZ_LHUR01000012.1"/>
</dbReference>
<feature type="transmembrane region" description="Helical" evidence="8">
    <location>
        <begin position="333"/>
        <end position="355"/>
    </location>
</feature>
<protein>
    <submittedName>
        <fullName evidence="10">Sulfate transport system permease protein CysW</fullName>
    </submittedName>
</protein>
<evidence type="ECO:0000256" key="7">
    <source>
        <dbReference type="ARBA" id="ARBA00023136"/>
    </source>
</evidence>
<dbReference type="PANTHER" id="PTHR43357">
    <property type="entry name" value="INNER MEMBRANE ABC TRANSPORTER PERMEASE PROTEIN YDCV"/>
    <property type="match status" value="1"/>
</dbReference>
<feature type="transmembrane region" description="Helical" evidence="8">
    <location>
        <begin position="497"/>
        <end position="519"/>
    </location>
</feature>
<evidence type="ECO:0000256" key="3">
    <source>
        <dbReference type="ARBA" id="ARBA00022475"/>
    </source>
</evidence>
<feature type="transmembrane region" description="Helical" evidence="8">
    <location>
        <begin position="443"/>
        <end position="465"/>
    </location>
</feature>
<reference evidence="11" key="1">
    <citation type="submission" date="2015-08" db="EMBL/GenBank/DDBJ databases">
        <title>Genome sequence of the strict anaerobe Clostridium homopropionicum LuHBu1 (DSM 5847T).</title>
        <authorList>
            <person name="Poehlein A."/>
            <person name="Beck M."/>
            <person name="Schiel-Bengelsdorf B."/>
            <person name="Bengelsdorf F.R."/>
            <person name="Daniel R."/>
            <person name="Duerre P."/>
        </authorList>
    </citation>
    <scope>NUCLEOTIDE SEQUENCE [LARGE SCALE GENOMIC DNA]</scope>
    <source>
        <strain evidence="11">DSM 5847</strain>
    </source>
</reference>
<proteinExistence type="inferred from homology"/>
<comment type="caution">
    <text evidence="10">The sequence shown here is derived from an EMBL/GenBank/DDBJ whole genome shotgun (WGS) entry which is preliminary data.</text>
</comment>
<keyword evidence="3" id="KW-1003">Cell membrane</keyword>